<dbReference type="Pfam" id="PF00300">
    <property type="entry name" value="His_Phos_1"/>
    <property type="match status" value="1"/>
</dbReference>
<dbReference type="AlphaFoldDB" id="A0A8C5AE71"/>
<keyword evidence="9" id="KW-0067">ATP-binding</keyword>
<keyword evidence="13" id="KW-1185">Reference proteome</keyword>
<reference evidence="12" key="3">
    <citation type="submission" date="2025-09" db="UniProtKB">
        <authorList>
            <consortium name="Ensembl"/>
        </authorList>
    </citation>
    <scope>IDENTIFICATION</scope>
</reference>
<protein>
    <recommendedName>
        <fullName evidence="11">6-phosphofructo-2-kinase domain-containing protein</fullName>
    </recommendedName>
</protein>
<dbReference type="PROSITE" id="PS00175">
    <property type="entry name" value="PG_MUTASE"/>
    <property type="match status" value="1"/>
</dbReference>
<accession>A0A8C5AE71</accession>
<dbReference type="SMART" id="SM00855">
    <property type="entry name" value="PGAM"/>
    <property type="match status" value="1"/>
</dbReference>
<dbReference type="Gene3D" id="3.40.50.1240">
    <property type="entry name" value="Phosphoglycerate mutase-like"/>
    <property type="match status" value="1"/>
</dbReference>
<reference evidence="12" key="2">
    <citation type="submission" date="2025-08" db="UniProtKB">
        <authorList>
            <consortium name="Ensembl"/>
        </authorList>
    </citation>
    <scope>IDENTIFICATION</scope>
</reference>
<proteinExistence type="inferred from homology"/>
<evidence type="ECO:0000256" key="5">
    <source>
        <dbReference type="ARBA" id="ARBA00022679"/>
    </source>
</evidence>
<dbReference type="SUPFAM" id="SSF53254">
    <property type="entry name" value="Phosphoglycerate mutase-like"/>
    <property type="match status" value="1"/>
</dbReference>
<organism evidence="12 13">
    <name type="scientific">Gadus morhua</name>
    <name type="common">Atlantic cod</name>
    <dbReference type="NCBI Taxonomy" id="8049"/>
    <lineage>
        <taxon>Eukaryota</taxon>
        <taxon>Metazoa</taxon>
        <taxon>Chordata</taxon>
        <taxon>Craniata</taxon>
        <taxon>Vertebrata</taxon>
        <taxon>Euteleostomi</taxon>
        <taxon>Actinopterygii</taxon>
        <taxon>Neopterygii</taxon>
        <taxon>Teleostei</taxon>
        <taxon>Neoteleostei</taxon>
        <taxon>Acanthomorphata</taxon>
        <taxon>Zeiogadaria</taxon>
        <taxon>Gadariae</taxon>
        <taxon>Gadiformes</taxon>
        <taxon>Gadoidei</taxon>
        <taxon>Gadidae</taxon>
        <taxon>Gadus</taxon>
    </lineage>
</organism>
<evidence type="ECO:0000259" key="11">
    <source>
        <dbReference type="Pfam" id="PF01591"/>
    </source>
</evidence>
<dbReference type="InterPro" id="IPR013079">
    <property type="entry name" value="6Phosfructo_kin"/>
</dbReference>
<dbReference type="PANTHER" id="PTHR10606:SF15">
    <property type="entry name" value="6-PHOSPHOFRUCTO-2-KINASE_FRUCTOSE-2,6-BISPHOSPHATASE 1"/>
    <property type="match status" value="1"/>
</dbReference>
<dbReference type="GO" id="GO:0006003">
    <property type="term" value="P:fructose 2,6-bisphosphate metabolic process"/>
    <property type="evidence" value="ECO:0007669"/>
    <property type="project" value="InterPro"/>
</dbReference>
<dbReference type="InterPro" id="IPR029033">
    <property type="entry name" value="His_PPase_superfam"/>
</dbReference>
<reference evidence="12" key="1">
    <citation type="submission" date="2019-07" db="EMBL/GenBank/DDBJ databases">
        <authorList>
            <consortium name="Wellcome Sanger Institute Data Sharing"/>
        </authorList>
    </citation>
    <scope>NUCLEOTIDE SEQUENCE [LARGE SCALE GENOMIC DNA]</scope>
</reference>
<dbReference type="InterPro" id="IPR013078">
    <property type="entry name" value="His_Pase_superF_clade-1"/>
</dbReference>
<evidence type="ECO:0000313" key="12">
    <source>
        <dbReference type="Ensembl" id="ENSGMOP00000030412.1"/>
    </source>
</evidence>
<keyword evidence="7" id="KW-0418">Kinase</keyword>
<evidence type="ECO:0000256" key="2">
    <source>
        <dbReference type="ARBA" id="ARBA00008408"/>
    </source>
</evidence>
<keyword evidence="8" id="KW-0378">Hydrolase</keyword>
<dbReference type="PRINTS" id="PR00991">
    <property type="entry name" value="6PFRUCTKNASE"/>
</dbReference>
<dbReference type="Gene3D" id="3.40.50.300">
    <property type="entry name" value="P-loop containing nucleotide triphosphate hydrolases"/>
    <property type="match status" value="1"/>
</dbReference>
<evidence type="ECO:0000313" key="13">
    <source>
        <dbReference type="Proteomes" id="UP000694546"/>
    </source>
</evidence>
<keyword evidence="10" id="KW-0511">Multifunctional enzyme</keyword>
<gene>
    <name evidence="12" type="primary">pfkfb1</name>
</gene>
<dbReference type="GO" id="GO:0005524">
    <property type="term" value="F:ATP binding"/>
    <property type="evidence" value="ECO:0007669"/>
    <property type="project" value="UniProtKB-KW"/>
</dbReference>
<dbReference type="InterPro" id="IPR027417">
    <property type="entry name" value="P-loop_NTPase"/>
</dbReference>
<keyword evidence="4" id="KW-0597">Phosphoprotein</keyword>
<evidence type="ECO:0000256" key="1">
    <source>
        <dbReference type="ARBA" id="ARBA00003771"/>
    </source>
</evidence>
<name>A0A8C5AE71_GADMO</name>
<dbReference type="CDD" id="cd07067">
    <property type="entry name" value="HP_PGM_like"/>
    <property type="match status" value="1"/>
</dbReference>
<dbReference type="GO" id="GO:0006000">
    <property type="term" value="P:fructose metabolic process"/>
    <property type="evidence" value="ECO:0007669"/>
    <property type="project" value="InterPro"/>
</dbReference>
<evidence type="ECO:0000256" key="4">
    <source>
        <dbReference type="ARBA" id="ARBA00022553"/>
    </source>
</evidence>
<sequence>MSGREARLTQNPLQKIWVPNVTTSVPQFTNSPTMIVLVGLPARGKTYISKKLTRYLNWIGVPTRVFNVGQYRRDATRSYNSYEFFKPDNEEAMKIRKACAISALRDVCSYFNRQEGQVAVFDATNTTQERREVILSFAKENGYKVFFVESICEDPQIIAENIKQVKLSSPDYVDCDKEEAVADFLKRIECYKLSYTPLDDDRDRNLSYIKIFNVGSRYLVNRVQDHIQSRIVYYLMNIHVTPRSIYLSRHGESELNLLGRIGGDSGLSPRGAGFASALCTYMRDQNISDLKVWTSHMKRTIQTAEALGVPYEQWKALNEIDAVSPYIGVCFSRLSGLCVPFSVRFEMSREQDHVVLRIKGQSYEDLVQRLEPVIMELERQENVLVICHQAVMRCLLAYFLDKSASELPYLKCPLHTVLKLTPVAYGCKVESLFLNIEAVNTHRDRPENVEVDRDPEEALETVPDHI</sequence>
<dbReference type="InterPro" id="IPR001345">
    <property type="entry name" value="PG/BPGM_mutase_AS"/>
</dbReference>
<dbReference type="PANTHER" id="PTHR10606">
    <property type="entry name" value="6-PHOSPHOFRUCTO-2-KINASE/FRUCTOSE-2,6-BISPHOSPHATASE"/>
    <property type="match status" value="1"/>
</dbReference>
<feature type="domain" description="6-phosphofructo-2-kinase" evidence="11">
    <location>
        <begin position="23"/>
        <end position="242"/>
    </location>
</feature>
<dbReference type="Proteomes" id="UP000694546">
    <property type="component" value="Chromosome 1"/>
</dbReference>
<evidence type="ECO:0000256" key="7">
    <source>
        <dbReference type="ARBA" id="ARBA00022777"/>
    </source>
</evidence>
<dbReference type="Ensembl" id="ENSGMOT00000070504.1">
    <property type="protein sequence ID" value="ENSGMOP00000030412.1"/>
    <property type="gene ID" value="ENSGMOG00000018938.2"/>
</dbReference>
<dbReference type="GO" id="GO:0004331">
    <property type="term" value="F:fructose-2,6-bisphosphate 2-phosphatase activity"/>
    <property type="evidence" value="ECO:0007669"/>
    <property type="project" value="TreeGrafter"/>
</dbReference>
<evidence type="ECO:0000256" key="10">
    <source>
        <dbReference type="ARBA" id="ARBA00023268"/>
    </source>
</evidence>
<dbReference type="Pfam" id="PF01591">
    <property type="entry name" value="6PF2K"/>
    <property type="match status" value="1"/>
</dbReference>
<comment type="function">
    <text evidence="1">Synthesis and degradation of fructose 2,6-bisphosphate.</text>
</comment>
<comment type="subunit">
    <text evidence="3">Homodimer.</text>
</comment>
<evidence type="ECO:0000256" key="9">
    <source>
        <dbReference type="ARBA" id="ARBA00022840"/>
    </source>
</evidence>
<keyword evidence="5" id="KW-0808">Transferase</keyword>
<dbReference type="InterPro" id="IPR003094">
    <property type="entry name" value="6Pfruct_kin"/>
</dbReference>
<dbReference type="GeneTree" id="ENSGT00950000182835"/>
<evidence type="ECO:0000256" key="3">
    <source>
        <dbReference type="ARBA" id="ARBA00011738"/>
    </source>
</evidence>
<dbReference type="PIRSF" id="PIRSF000709">
    <property type="entry name" value="6PFK_2-Ptase"/>
    <property type="match status" value="1"/>
</dbReference>
<dbReference type="GO" id="GO:0043540">
    <property type="term" value="C:6-phosphofructo-2-kinase/fructose-2,6-biphosphatase complex"/>
    <property type="evidence" value="ECO:0007669"/>
    <property type="project" value="TreeGrafter"/>
</dbReference>
<dbReference type="SUPFAM" id="SSF52540">
    <property type="entry name" value="P-loop containing nucleoside triphosphate hydrolases"/>
    <property type="match status" value="1"/>
</dbReference>
<dbReference type="GO" id="GO:0003873">
    <property type="term" value="F:6-phosphofructo-2-kinase activity"/>
    <property type="evidence" value="ECO:0007669"/>
    <property type="project" value="InterPro"/>
</dbReference>
<evidence type="ECO:0000256" key="6">
    <source>
        <dbReference type="ARBA" id="ARBA00022741"/>
    </source>
</evidence>
<evidence type="ECO:0000256" key="8">
    <source>
        <dbReference type="ARBA" id="ARBA00022801"/>
    </source>
</evidence>
<comment type="similarity">
    <text evidence="2">In the C-terminal section; belongs to the phosphoglycerate mutase family.</text>
</comment>
<keyword evidence="6" id="KW-0547">Nucleotide-binding</keyword>